<evidence type="ECO:0000313" key="3">
    <source>
        <dbReference type="Proteomes" id="UP001432027"/>
    </source>
</evidence>
<feature type="non-terminal residue" evidence="2">
    <location>
        <position position="82"/>
    </location>
</feature>
<feature type="non-terminal residue" evidence="2">
    <location>
        <position position="1"/>
    </location>
</feature>
<evidence type="ECO:0000256" key="1">
    <source>
        <dbReference type="SAM" id="Phobius"/>
    </source>
</evidence>
<evidence type="ECO:0000313" key="2">
    <source>
        <dbReference type="EMBL" id="GMS79434.1"/>
    </source>
</evidence>
<organism evidence="2 3">
    <name type="scientific">Pristionchus entomophagus</name>
    <dbReference type="NCBI Taxonomy" id="358040"/>
    <lineage>
        <taxon>Eukaryota</taxon>
        <taxon>Metazoa</taxon>
        <taxon>Ecdysozoa</taxon>
        <taxon>Nematoda</taxon>
        <taxon>Chromadorea</taxon>
        <taxon>Rhabditida</taxon>
        <taxon>Rhabditina</taxon>
        <taxon>Diplogasteromorpha</taxon>
        <taxon>Diplogasteroidea</taxon>
        <taxon>Neodiplogasteridae</taxon>
        <taxon>Pristionchus</taxon>
    </lineage>
</organism>
<feature type="transmembrane region" description="Helical" evidence="1">
    <location>
        <begin position="20"/>
        <end position="37"/>
    </location>
</feature>
<accession>A0AAV5SHA7</accession>
<keyword evidence="1" id="KW-0472">Membrane</keyword>
<keyword evidence="1" id="KW-0812">Transmembrane</keyword>
<feature type="transmembrane region" description="Helical" evidence="1">
    <location>
        <begin position="57"/>
        <end position="79"/>
    </location>
</feature>
<name>A0AAV5SHA7_9BILA</name>
<comment type="caution">
    <text evidence="2">The sequence shown here is derived from an EMBL/GenBank/DDBJ whole genome shotgun (WGS) entry which is preliminary data.</text>
</comment>
<protein>
    <recommendedName>
        <fullName evidence="4">G protein-coupled receptor</fullName>
    </recommendedName>
</protein>
<keyword evidence="3" id="KW-1185">Reference proteome</keyword>
<keyword evidence="1" id="KW-1133">Transmembrane helix</keyword>
<dbReference type="EMBL" id="BTSX01000001">
    <property type="protein sequence ID" value="GMS79434.1"/>
    <property type="molecule type" value="Genomic_DNA"/>
</dbReference>
<dbReference type="AlphaFoldDB" id="A0AAV5SHA7"/>
<proteinExistence type="predicted"/>
<evidence type="ECO:0008006" key="4">
    <source>
        <dbReference type="Google" id="ProtNLM"/>
    </source>
</evidence>
<sequence>EVASALVFYVCWESHSSSDLLFTVIILCSSFIVLLFARHQTLLDDSSKLKLRLTSKIVFYIYTFASFLVIPIVFCFFGYTRR</sequence>
<reference evidence="2" key="1">
    <citation type="submission" date="2023-10" db="EMBL/GenBank/DDBJ databases">
        <title>Genome assembly of Pristionchus species.</title>
        <authorList>
            <person name="Yoshida K."/>
            <person name="Sommer R.J."/>
        </authorList>
    </citation>
    <scope>NUCLEOTIDE SEQUENCE</scope>
    <source>
        <strain evidence="2">RS0144</strain>
    </source>
</reference>
<dbReference type="Proteomes" id="UP001432027">
    <property type="component" value="Unassembled WGS sequence"/>
</dbReference>
<gene>
    <name evidence="2" type="ORF">PENTCL1PPCAC_1609</name>
</gene>